<dbReference type="InParanoid" id="K2RY64"/>
<dbReference type="VEuPathDB" id="FungiDB:MPH_03009"/>
<reference evidence="1 2" key="1">
    <citation type="journal article" date="2012" name="BMC Genomics">
        <title>Tools to kill: Genome of one of the most destructive plant pathogenic fungi Macrophomina phaseolina.</title>
        <authorList>
            <person name="Islam M.S."/>
            <person name="Haque M.S."/>
            <person name="Islam M.M."/>
            <person name="Emdad E.M."/>
            <person name="Halim A."/>
            <person name="Hossen Q.M.M."/>
            <person name="Hossain M.Z."/>
            <person name="Ahmed B."/>
            <person name="Rahim S."/>
            <person name="Rahman M.S."/>
            <person name="Alam M.M."/>
            <person name="Hou S."/>
            <person name="Wan X."/>
            <person name="Saito J.A."/>
            <person name="Alam M."/>
        </authorList>
    </citation>
    <scope>NUCLEOTIDE SEQUENCE [LARGE SCALE GENOMIC DNA]</scope>
    <source>
        <strain evidence="1 2">MS6</strain>
    </source>
</reference>
<gene>
    <name evidence="1" type="ORF">MPH_03009</name>
</gene>
<sequence>MRYLLALAAIEFQRVNQPPVLPRPDLQELGITHRRIPVLAIGKDIYCDTAAITKVVQQKLGSVPAGPAEKAFEAFGARLFDSMLHVVPATVLTETFKRDRETIFRGCFNGLGMRMLLMEEWCSCVEPSRLRGDTSELPRWIAFCLGHNRGRIPCARRRVHRRRPAKHSRRTYCPFGQMGPRHPGHWRRAWFRRE</sequence>
<dbReference type="Gene3D" id="3.40.30.110">
    <property type="match status" value="1"/>
</dbReference>
<dbReference type="AlphaFoldDB" id="K2RY64"/>
<name>K2RY64_MACPH</name>
<protein>
    <recommendedName>
        <fullName evidence="3">GST N-terminal domain-containing protein</fullName>
    </recommendedName>
</protein>
<evidence type="ECO:0008006" key="3">
    <source>
        <dbReference type="Google" id="ProtNLM"/>
    </source>
</evidence>
<organism evidence="1 2">
    <name type="scientific">Macrophomina phaseolina (strain MS6)</name>
    <name type="common">Charcoal rot fungus</name>
    <dbReference type="NCBI Taxonomy" id="1126212"/>
    <lineage>
        <taxon>Eukaryota</taxon>
        <taxon>Fungi</taxon>
        <taxon>Dikarya</taxon>
        <taxon>Ascomycota</taxon>
        <taxon>Pezizomycotina</taxon>
        <taxon>Dothideomycetes</taxon>
        <taxon>Dothideomycetes incertae sedis</taxon>
        <taxon>Botryosphaeriales</taxon>
        <taxon>Botryosphaeriaceae</taxon>
        <taxon>Macrophomina</taxon>
    </lineage>
</organism>
<proteinExistence type="predicted"/>
<accession>K2RY64</accession>
<dbReference type="EMBL" id="AHHD01000156">
    <property type="protein sequence ID" value="EKG19698.1"/>
    <property type="molecule type" value="Genomic_DNA"/>
</dbReference>
<dbReference type="Proteomes" id="UP000007129">
    <property type="component" value="Unassembled WGS sequence"/>
</dbReference>
<evidence type="ECO:0000313" key="1">
    <source>
        <dbReference type="EMBL" id="EKG19698.1"/>
    </source>
</evidence>
<dbReference type="STRING" id="1126212.K2RY64"/>
<dbReference type="HOGENOM" id="CLU_1402688_0_0_1"/>
<comment type="caution">
    <text evidence="1">The sequence shown here is derived from an EMBL/GenBank/DDBJ whole genome shotgun (WGS) entry which is preliminary data.</text>
</comment>
<dbReference type="OrthoDB" id="202840at2759"/>
<evidence type="ECO:0000313" key="2">
    <source>
        <dbReference type="Proteomes" id="UP000007129"/>
    </source>
</evidence>